<protein>
    <submittedName>
        <fullName evidence="2">DUF427 domain-containing protein</fullName>
    </submittedName>
</protein>
<reference evidence="2" key="1">
    <citation type="submission" date="2023-02" db="EMBL/GenBank/DDBJ databases">
        <title>Georgenia sp.10Sc9-8, isolated from a soil sample collected from the Taklamakan desert.</title>
        <authorList>
            <person name="Liu S."/>
        </authorList>
    </citation>
    <scope>NUCLEOTIDE SEQUENCE</scope>
    <source>
        <strain evidence="2">10Sc9-8</strain>
    </source>
</reference>
<name>A0ABT5TZC4_9MICO</name>
<gene>
    <name evidence="2" type="ORF">PU560_09015</name>
</gene>
<comment type="caution">
    <text evidence="2">The sequence shown here is derived from an EMBL/GenBank/DDBJ whole genome shotgun (WGS) entry which is preliminary data.</text>
</comment>
<feature type="domain" description="DUF427" evidence="1">
    <location>
        <begin position="38"/>
        <end position="128"/>
    </location>
</feature>
<dbReference type="PANTHER" id="PTHR34310:SF9">
    <property type="entry name" value="BLR5716 PROTEIN"/>
    <property type="match status" value="1"/>
</dbReference>
<sequence>MGLTFAHAPLAAGRPSEVNYRIEGPEPLLFLGEFPRRVRARLGGRTVVDTRRGRLLHETGMLPVLYVPEDDLALDLLQPTTHTTHCPFKGRAAYWSVHLGGRVAENAVWAYPEPIAAASWLRGLRAVCWDAMDAWYDEDEQVHGHLRDPYHRVDVRPVGELVRVTVDCRVLAESTRAQVLSETGLPNRYYLPRADVRVELGASGTSSVCPYKGHASYWSAAGLDDVAWSYENPLDDAARVAGDLCFAHAEVSVEVG</sequence>
<proteinExistence type="predicted"/>
<organism evidence="2 3">
    <name type="scientific">Georgenia halotolerans</name>
    <dbReference type="NCBI Taxonomy" id="3028317"/>
    <lineage>
        <taxon>Bacteria</taxon>
        <taxon>Bacillati</taxon>
        <taxon>Actinomycetota</taxon>
        <taxon>Actinomycetes</taxon>
        <taxon>Micrococcales</taxon>
        <taxon>Bogoriellaceae</taxon>
        <taxon>Georgenia</taxon>
    </lineage>
</organism>
<evidence type="ECO:0000313" key="3">
    <source>
        <dbReference type="Proteomes" id="UP001165561"/>
    </source>
</evidence>
<dbReference type="InterPro" id="IPR007361">
    <property type="entry name" value="DUF427"/>
</dbReference>
<keyword evidence="3" id="KW-1185">Reference proteome</keyword>
<dbReference type="Proteomes" id="UP001165561">
    <property type="component" value="Unassembled WGS sequence"/>
</dbReference>
<dbReference type="InterPro" id="IPR038694">
    <property type="entry name" value="DUF427_sf"/>
</dbReference>
<dbReference type="EMBL" id="JARACI010000931">
    <property type="protein sequence ID" value="MDD9206604.1"/>
    <property type="molecule type" value="Genomic_DNA"/>
</dbReference>
<dbReference type="Pfam" id="PF04248">
    <property type="entry name" value="NTP_transf_9"/>
    <property type="match status" value="2"/>
</dbReference>
<evidence type="ECO:0000313" key="2">
    <source>
        <dbReference type="EMBL" id="MDD9206604.1"/>
    </source>
</evidence>
<feature type="domain" description="DUF427" evidence="1">
    <location>
        <begin position="162"/>
        <end position="248"/>
    </location>
</feature>
<evidence type="ECO:0000259" key="1">
    <source>
        <dbReference type="Pfam" id="PF04248"/>
    </source>
</evidence>
<accession>A0ABT5TZC4</accession>
<dbReference type="PANTHER" id="PTHR34310">
    <property type="entry name" value="DUF427 DOMAIN PROTEIN (AFU_ORTHOLOGUE AFUA_3G02220)"/>
    <property type="match status" value="1"/>
</dbReference>
<dbReference type="Gene3D" id="2.170.150.40">
    <property type="entry name" value="Domain of unknown function (DUF427)"/>
    <property type="match status" value="2"/>
</dbReference>